<dbReference type="Pfam" id="PF01217">
    <property type="entry name" value="Clat_adaptor_s"/>
    <property type="match status" value="1"/>
</dbReference>
<keyword evidence="3 6" id="KW-0813">Transport</keyword>
<dbReference type="GO" id="GO:0012505">
    <property type="term" value="C:endomembrane system"/>
    <property type="evidence" value="ECO:0007669"/>
    <property type="project" value="UniProtKB-SubCell"/>
</dbReference>
<evidence type="ECO:0000256" key="1">
    <source>
        <dbReference type="ARBA" id="ARBA00004308"/>
    </source>
</evidence>
<comment type="caution">
    <text evidence="8">The sequence shown here is derived from an EMBL/GenBank/DDBJ whole genome shotgun (WGS) entry which is preliminary data.</text>
</comment>
<proteinExistence type="inferred from homology"/>
<evidence type="ECO:0000256" key="2">
    <source>
        <dbReference type="ARBA" id="ARBA00006972"/>
    </source>
</evidence>
<keyword evidence="4 6" id="KW-0653">Protein transport</keyword>
<reference evidence="8 9" key="1">
    <citation type="journal article" date="2024" name="Science">
        <title>Giant polyketide synthase enzymes in the biosynthesis of giant marine polyether toxins.</title>
        <authorList>
            <person name="Fallon T.R."/>
            <person name="Shende V.V."/>
            <person name="Wierzbicki I.H."/>
            <person name="Pendleton A.L."/>
            <person name="Watervoot N.F."/>
            <person name="Auber R.P."/>
            <person name="Gonzalez D.J."/>
            <person name="Wisecaver J.H."/>
            <person name="Moore B.S."/>
        </authorList>
    </citation>
    <scope>NUCLEOTIDE SEQUENCE [LARGE SCALE GENOMIC DNA]</scope>
    <source>
        <strain evidence="8 9">12B1</strain>
    </source>
</reference>
<dbReference type="PIRSF" id="PIRSF015588">
    <property type="entry name" value="AP_complex_sigma"/>
    <property type="match status" value="1"/>
</dbReference>
<evidence type="ECO:0000256" key="4">
    <source>
        <dbReference type="ARBA" id="ARBA00022927"/>
    </source>
</evidence>
<feature type="domain" description="AP complex mu/sigma subunit" evidence="7">
    <location>
        <begin position="1"/>
        <end position="144"/>
    </location>
</feature>
<evidence type="ECO:0000259" key="7">
    <source>
        <dbReference type="Pfam" id="PF01217"/>
    </source>
</evidence>
<dbReference type="AlphaFoldDB" id="A0AB34JXQ3"/>
<evidence type="ECO:0000256" key="3">
    <source>
        <dbReference type="ARBA" id="ARBA00022448"/>
    </source>
</evidence>
<comment type="subcellular location">
    <subcellularLocation>
        <location evidence="1">Endomembrane system</location>
    </subcellularLocation>
</comment>
<sequence>MILAFIIVNNFGRARHMKFYTHVPAQQQQSIVKELFNVMNARSETACNFINANSYFGPGARVVYRQYATLFFAFVIDGSESELGILDLIQVLVEVLDRHFRNVCELDLIFNSDQVHWVVDEMIVGGLVVETNMHDILDAIEQQSKFARQQTELGQAALAAQAKIEQFAGSLPRS</sequence>
<evidence type="ECO:0000256" key="6">
    <source>
        <dbReference type="PIRNR" id="PIRNR015588"/>
    </source>
</evidence>
<accession>A0AB34JXQ3</accession>
<evidence type="ECO:0000256" key="5">
    <source>
        <dbReference type="ARBA" id="ARBA00023136"/>
    </source>
</evidence>
<dbReference type="Gene3D" id="3.30.450.60">
    <property type="match status" value="1"/>
</dbReference>
<comment type="similarity">
    <text evidence="2 6">Belongs to the adaptor complexes small subunit family.</text>
</comment>
<keyword evidence="5 6" id="KW-0472">Membrane</keyword>
<organism evidence="8 9">
    <name type="scientific">Prymnesium parvum</name>
    <name type="common">Toxic golden alga</name>
    <dbReference type="NCBI Taxonomy" id="97485"/>
    <lineage>
        <taxon>Eukaryota</taxon>
        <taxon>Haptista</taxon>
        <taxon>Haptophyta</taxon>
        <taxon>Prymnesiophyceae</taxon>
        <taxon>Prymnesiales</taxon>
        <taxon>Prymnesiaceae</taxon>
        <taxon>Prymnesium</taxon>
    </lineage>
</organism>
<dbReference type="InterPro" id="IPR022775">
    <property type="entry name" value="AP_mu_sigma_su"/>
</dbReference>
<name>A0AB34JXQ3_PRYPA</name>
<dbReference type="InterPro" id="IPR011012">
    <property type="entry name" value="Longin-like_dom_sf"/>
</dbReference>
<protein>
    <recommendedName>
        <fullName evidence="6">AP complex subunit sigma</fullName>
    </recommendedName>
</protein>
<keyword evidence="9" id="KW-1185">Reference proteome</keyword>
<dbReference type="GO" id="GO:0006886">
    <property type="term" value="P:intracellular protein transport"/>
    <property type="evidence" value="ECO:0007669"/>
    <property type="project" value="UniProtKB-UniRule"/>
</dbReference>
<dbReference type="EMBL" id="JBGBPQ010000003">
    <property type="protein sequence ID" value="KAL1526445.1"/>
    <property type="molecule type" value="Genomic_DNA"/>
</dbReference>
<dbReference type="Proteomes" id="UP001515480">
    <property type="component" value="Unassembled WGS sequence"/>
</dbReference>
<dbReference type="SUPFAM" id="SSF64356">
    <property type="entry name" value="SNARE-like"/>
    <property type="match status" value="1"/>
</dbReference>
<gene>
    <name evidence="8" type="ORF">AB1Y20_015157</name>
</gene>
<dbReference type="InterPro" id="IPR016635">
    <property type="entry name" value="AP_complex_ssu"/>
</dbReference>
<evidence type="ECO:0000313" key="9">
    <source>
        <dbReference type="Proteomes" id="UP001515480"/>
    </source>
</evidence>
<evidence type="ECO:0000313" key="8">
    <source>
        <dbReference type="EMBL" id="KAL1526445.1"/>
    </source>
</evidence>
<dbReference type="PANTHER" id="PTHR11753">
    <property type="entry name" value="ADAPTOR COMPLEXES SMALL SUBUNIT FAMILY"/>
    <property type="match status" value="1"/>
</dbReference>